<accession>A0ABR0PB83</accession>
<evidence type="ECO:0000256" key="1">
    <source>
        <dbReference type="SAM" id="MobiDB-lite"/>
    </source>
</evidence>
<evidence type="ECO:0000313" key="2">
    <source>
        <dbReference type="EMBL" id="KAK5818477.1"/>
    </source>
</evidence>
<evidence type="ECO:0000313" key="3">
    <source>
        <dbReference type="Proteomes" id="UP001358586"/>
    </source>
</evidence>
<organism evidence="2 3">
    <name type="scientific">Gossypium arboreum</name>
    <name type="common">Tree cotton</name>
    <name type="synonym">Gossypium nanking</name>
    <dbReference type="NCBI Taxonomy" id="29729"/>
    <lineage>
        <taxon>Eukaryota</taxon>
        <taxon>Viridiplantae</taxon>
        <taxon>Streptophyta</taxon>
        <taxon>Embryophyta</taxon>
        <taxon>Tracheophyta</taxon>
        <taxon>Spermatophyta</taxon>
        <taxon>Magnoliopsida</taxon>
        <taxon>eudicotyledons</taxon>
        <taxon>Gunneridae</taxon>
        <taxon>Pentapetalae</taxon>
        <taxon>rosids</taxon>
        <taxon>malvids</taxon>
        <taxon>Malvales</taxon>
        <taxon>Malvaceae</taxon>
        <taxon>Malvoideae</taxon>
        <taxon>Gossypium</taxon>
    </lineage>
</organism>
<comment type="caution">
    <text evidence="2">The sequence shown here is derived from an EMBL/GenBank/DDBJ whole genome shotgun (WGS) entry which is preliminary data.</text>
</comment>
<dbReference type="EMBL" id="JARKNE010000007">
    <property type="protein sequence ID" value="KAK5818477.1"/>
    <property type="molecule type" value="Genomic_DNA"/>
</dbReference>
<protein>
    <submittedName>
        <fullName evidence="2">Uncharacterized protein</fullName>
    </submittedName>
</protein>
<keyword evidence="3" id="KW-1185">Reference proteome</keyword>
<dbReference type="Proteomes" id="UP001358586">
    <property type="component" value="Chromosome 7"/>
</dbReference>
<proteinExistence type="predicted"/>
<sequence length="107" mass="11165">MPTPNTTPTMVPSGNTGHGPCNDTFGHMNGPTGGPAPHGALMDPSIGPHDFGYYGAARPNNSGHSFGPYSRPNNVDSIVGQNNGPSANFVRLEAIDNILVQNRGVPW</sequence>
<name>A0ABR0PB83_GOSAR</name>
<gene>
    <name evidence="2" type="ORF">PVK06_023414</name>
</gene>
<reference evidence="2 3" key="1">
    <citation type="submission" date="2023-03" db="EMBL/GenBank/DDBJ databases">
        <title>WGS of Gossypium arboreum.</title>
        <authorList>
            <person name="Yu D."/>
        </authorList>
    </citation>
    <scope>NUCLEOTIDE SEQUENCE [LARGE SCALE GENOMIC DNA]</scope>
    <source>
        <tissue evidence="2">Leaf</tissue>
    </source>
</reference>
<feature type="region of interest" description="Disordered" evidence="1">
    <location>
        <begin position="1"/>
        <end position="44"/>
    </location>
</feature>
<feature type="compositionally biased region" description="Low complexity" evidence="1">
    <location>
        <begin position="1"/>
        <end position="12"/>
    </location>
</feature>